<dbReference type="InterPro" id="IPR013766">
    <property type="entry name" value="Thioredoxin_domain"/>
</dbReference>
<evidence type="ECO:0000256" key="5">
    <source>
        <dbReference type="SAM" id="Phobius"/>
    </source>
</evidence>
<keyword evidence="3" id="KW-1015">Disulfide bond</keyword>
<sequence>MNTLKLLTLVKININTYICQALARYSSRSYCKGTGRVLKKVRLLALDFFPVNTGLSSAFYAIRFELASGFHRCDPLKFRSRLDENPRKGRSWSGVGRGLLLLTAIVFQYLYFSFKALKNIRAFILLALMFYMFGLSAQTLRQDSGADGLNSIKPLQIGDTIPDALWGLHLLTVNHPDGKQRITLNDFGKQELIVLDFWATWCGSCLNSLRKLKEIELPASVSVIPVTAQTTDEIEHSKTILYWFKDYKPFSVAEDFVLTYYFGVQSVPHIVWIKGNKIRAITSAKYLDVENIIKAQADDWSTISSKAAGNIQSRKQVNTQKKGGLL</sequence>
<dbReference type="GeneID" id="97181670"/>
<feature type="transmembrane region" description="Helical" evidence="5">
    <location>
        <begin position="120"/>
        <end position="137"/>
    </location>
</feature>
<evidence type="ECO:0000313" key="9">
    <source>
        <dbReference type="Proteomes" id="UP000251241"/>
    </source>
</evidence>
<dbReference type="GO" id="GO:0017004">
    <property type="term" value="P:cytochrome complex assembly"/>
    <property type="evidence" value="ECO:0007669"/>
    <property type="project" value="UniProtKB-KW"/>
</dbReference>
<dbReference type="PANTHER" id="PTHR42852">
    <property type="entry name" value="THIOL:DISULFIDE INTERCHANGE PROTEIN DSBE"/>
    <property type="match status" value="1"/>
</dbReference>
<accession>A0A2X2JCU1</accession>
<organism evidence="7 9">
    <name type="scientific">Sphingobacterium multivorum</name>
    <dbReference type="NCBI Taxonomy" id="28454"/>
    <lineage>
        <taxon>Bacteria</taxon>
        <taxon>Pseudomonadati</taxon>
        <taxon>Bacteroidota</taxon>
        <taxon>Sphingobacteriia</taxon>
        <taxon>Sphingobacteriales</taxon>
        <taxon>Sphingobacteriaceae</taxon>
        <taxon>Sphingobacterium</taxon>
    </lineage>
</organism>
<evidence type="ECO:0000256" key="3">
    <source>
        <dbReference type="ARBA" id="ARBA00023157"/>
    </source>
</evidence>
<dbReference type="PANTHER" id="PTHR42852:SF6">
    <property type="entry name" value="THIOL:DISULFIDE INTERCHANGE PROTEIN DSBE"/>
    <property type="match status" value="1"/>
</dbReference>
<reference evidence="8 10" key="2">
    <citation type="submission" date="2019-10" db="EMBL/GenBank/DDBJ databases">
        <authorList>
            <person name="Karimi E."/>
        </authorList>
    </citation>
    <scope>NUCLEOTIDE SEQUENCE [LARGE SCALE GENOMIC DNA]</scope>
    <source>
        <strain evidence="8">Sphingobacterium sp. 8BC</strain>
    </source>
</reference>
<feature type="domain" description="Thioredoxin" evidence="6">
    <location>
        <begin position="155"/>
        <end position="298"/>
    </location>
</feature>
<gene>
    <name evidence="7" type="ORF">NCTC11343_01511</name>
    <name evidence="8" type="ORF">SPHINGO8BC_51278</name>
</gene>
<evidence type="ECO:0000256" key="4">
    <source>
        <dbReference type="ARBA" id="ARBA00023284"/>
    </source>
</evidence>
<dbReference type="Proteomes" id="UP000251241">
    <property type="component" value="Unassembled WGS sequence"/>
</dbReference>
<comment type="subcellular location">
    <subcellularLocation>
        <location evidence="1">Cell envelope</location>
    </subcellularLocation>
</comment>
<accession>A0A654CVU7</accession>
<evidence type="ECO:0000259" key="6">
    <source>
        <dbReference type="PROSITE" id="PS51352"/>
    </source>
</evidence>
<dbReference type="EMBL" id="CABWMV010000024">
    <property type="protein sequence ID" value="VXC97533.1"/>
    <property type="molecule type" value="Genomic_DNA"/>
</dbReference>
<dbReference type="InterPro" id="IPR050553">
    <property type="entry name" value="Thioredoxin_ResA/DsbE_sf"/>
</dbReference>
<keyword evidence="2" id="KW-0201">Cytochrome c-type biogenesis</keyword>
<dbReference type="GO" id="GO:0030313">
    <property type="term" value="C:cell envelope"/>
    <property type="evidence" value="ECO:0007669"/>
    <property type="project" value="UniProtKB-SubCell"/>
</dbReference>
<evidence type="ECO:0000313" key="10">
    <source>
        <dbReference type="Proteomes" id="UP000432350"/>
    </source>
</evidence>
<evidence type="ECO:0000256" key="1">
    <source>
        <dbReference type="ARBA" id="ARBA00004196"/>
    </source>
</evidence>
<evidence type="ECO:0000313" key="7">
    <source>
        <dbReference type="EMBL" id="SPZ84955.1"/>
    </source>
</evidence>
<dbReference type="InterPro" id="IPR017937">
    <property type="entry name" value="Thioredoxin_CS"/>
</dbReference>
<proteinExistence type="predicted"/>
<dbReference type="PROSITE" id="PS00194">
    <property type="entry name" value="THIOREDOXIN_1"/>
    <property type="match status" value="1"/>
</dbReference>
<protein>
    <submittedName>
        <fullName evidence="7">Thioredoxin</fullName>
    </submittedName>
</protein>
<dbReference type="InterPro" id="IPR036249">
    <property type="entry name" value="Thioredoxin-like_sf"/>
</dbReference>
<dbReference type="RefSeq" id="WP_112374241.1">
    <property type="nucleotide sequence ID" value="NZ_CP068086.1"/>
</dbReference>
<dbReference type="Proteomes" id="UP000432350">
    <property type="component" value="Unassembled WGS sequence"/>
</dbReference>
<evidence type="ECO:0000313" key="8">
    <source>
        <dbReference type="EMBL" id="VXC97533.1"/>
    </source>
</evidence>
<keyword evidence="5" id="KW-0812">Transmembrane</keyword>
<dbReference type="AlphaFoldDB" id="A0A2X2JCU1"/>
<feature type="transmembrane region" description="Helical" evidence="5">
    <location>
        <begin position="95"/>
        <end position="114"/>
    </location>
</feature>
<dbReference type="PROSITE" id="PS51352">
    <property type="entry name" value="THIOREDOXIN_2"/>
    <property type="match status" value="1"/>
</dbReference>
<name>A0A2X2JCU1_SPHMU</name>
<dbReference type="SUPFAM" id="SSF52833">
    <property type="entry name" value="Thioredoxin-like"/>
    <property type="match status" value="1"/>
</dbReference>
<keyword evidence="5" id="KW-1133">Transmembrane helix</keyword>
<dbReference type="Gene3D" id="3.40.30.10">
    <property type="entry name" value="Glutaredoxin"/>
    <property type="match status" value="1"/>
</dbReference>
<keyword evidence="5" id="KW-0472">Membrane</keyword>
<dbReference type="EMBL" id="UAUU01000005">
    <property type="protein sequence ID" value="SPZ84955.1"/>
    <property type="molecule type" value="Genomic_DNA"/>
</dbReference>
<reference evidence="7 9" key="1">
    <citation type="submission" date="2018-06" db="EMBL/GenBank/DDBJ databases">
        <authorList>
            <consortium name="Pathogen Informatics"/>
            <person name="Doyle S."/>
        </authorList>
    </citation>
    <scope>NUCLEOTIDE SEQUENCE [LARGE SCALE GENOMIC DNA]</scope>
    <source>
        <strain evidence="7 9">NCTC11343</strain>
    </source>
</reference>
<evidence type="ECO:0000256" key="2">
    <source>
        <dbReference type="ARBA" id="ARBA00022748"/>
    </source>
</evidence>
<keyword evidence="4" id="KW-0676">Redox-active center</keyword>